<dbReference type="FunFam" id="1.20.1560.10:FF:000011">
    <property type="entry name" value="Multidrug ABC transporter ATP-binding protein"/>
    <property type="match status" value="1"/>
</dbReference>
<proteinExistence type="predicted"/>
<dbReference type="CDD" id="cd18547">
    <property type="entry name" value="ABC_6TM_Tm288_like"/>
    <property type="match status" value="1"/>
</dbReference>
<name>A0A089LEW8_PAEBO</name>
<evidence type="ECO:0000256" key="9">
    <source>
        <dbReference type="SAM" id="Phobius"/>
    </source>
</evidence>
<keyword evidence="7 9" id="KW-1133">Transmembrane helix</keyword>
<protein>
    <submittedName>
        <fullName evidence="12">ABC transporter</fullName>
    </submittedName>
</protein>
<evidence type="ECO:0000256" key="5">
    <source>
        <dbReference type="ARBA" id="ARBA00022741"/>
    </source>
</evidence>
<evidence type="ECO:0000256" key="6">
    <source>
        <dbReference type="ARBA" id="ARBA00022840"/>
    </source>
</evidence>
<dbReference type="PANTHER" id="PTHR43394">
    <property type="entry name" value="ATP-DEPENDENT PERMEASE MDL1, MITOCHONDRIAL"/>
    <property type="match status" value="1"/>
</dbReference>
<accession>A0A089LEW8</accession>
<organism evidence="12 13">
    <name type="scientific">Paenibacillus borealis</name>
    <dbReference type="NCBI Taxonomy" id="160799"/>
    <lineage>
        <taxon>Bacteria</taxon>
        <taxon>Bacillati</taxon>
        <taxon>Bacillota</taxon>
        <taxon>Bacilli</taxon>
        <taxon>Bacillales</taxon>
        <taxon>Paenibacillaceae</taxon>
        <taxon>Paenibacillus</taxon>
    </lineage>
</organism>
<dbReference type="FunFam" id="3.40.50.300:FF:000287">
    <property type="entry name" value="Multidrug ABC transporter ATP-binding protein"/>
    <property type="match status" value="1"/>
</dbReference>
<keyword evidence="8 9" id="KW-0472">Membrane</keyword>
<dbReference type="PANTHER" id="PTHR43394:SF1">
    <property type="entry name" value="ATP-BINDING CASSETTE SUB-FAMILY B MEMBER 10, MITOCHONDRIAL"/>
    <property type="match status" value="1"/>
</dbReference>
<dbReference type="SUPFAM" id="SSF52540">
    <property type="entry name" value="P-loop containing nucleoside triphosphate hydrolases"/>
    <property type="match status" value="1"/>
</dbReference>
<keyword evidence="5" id="KW-0547">Nucleotide-binding</keyword>
<keyword evidence="3" id="KW-1003">Cell membrane</keyword>
<keyword evidence="2" id="KW-0813">Transport</keyword>
<dbReference type="EMBL" id="CP009285">
    <property type="protein sequence ID" value="AIQ60056.1"/>
    <property type="molecule type" value="Genomic_DNA"/>
</dbReference>
<feature type="transmembrane region" description="Helical" evidence="9">
    <location>
        <begin position="66"/>
        <end position="91"/>
    </location>
</feature>
<dbReference type="Gene3D" id="3.40.50.300">
    <property type="entry name" value="P-loop containing nucleotide triphosphate hydrolases"/>
    <property type="match status" value="1"/>
</dbReference>
<dbReference type="RefSeq" id="WP_042216440.1">
    <property type="nucleotide sequence ID" value="NZ_CP009285.1"/>
</dbReference>
<evidence type="ECO:0000313" key="12">
    <source>
        <dbReference type="EMBL" id="AIQ60056.1"/>
    </source>
</evidence>
<feature type="transmembrane region" description="Helical" evidence="9">
    <location>
        <begin position="145"/>
        <end position="163"/>
    </location>
</feature>
<dbReference type="Pfam" id="PF00664">
    <property type="entry name" value="ABC_membrane"/>
    <property type="match status" value="1"/>
</dbReference>
<dbReference type="CDD" id="cd03254">
    <property type="entry name" value="ABCC_Glucan_exporter_like"/>
    <property type="match status" value="1"/>
</dbReference>
<dbReference type="OrthoDB" id="9770415at2"/>
<evidence type="ECO:0000256" key="7">
    <source>
        <dbReference type="ARBA" id="ARBA00022989"/>
    </source>
</evidence>
<dbReference type="KEGG" id="pbd:PBOR_26230"/>
<dbReference type="Pfam" id="PF00005">
    <property type="entry name" value="ABC_tran"/>
    <property type="match status" value="1"/>
</dbReference>
<evidence type="ECO:0000256" key="1">
    <source>
        <dbReference type="ARBA" id="ARBA00004651"/>
    </source>
</evidence>
<dbReference type="Gene3D" id="1.20.1560.10">
    <property type="entry name" value="ABC transporter type 1, transmembrane domain"/>
    <property type="match status" value="1"/>
</dbReference>
<keyword evidence="6" id="KW-0067">ATP-binding</keyword>
<dbReference type="HOGENOM" id="CLU_000604_84_4_9"/>
<gene>
    <name evidence="12" type="ORF">PBOR_26230</name>
</gene>
<feature type="transmembrane region" description="Helical" evidence="9">
    <location>
        <begin position="169"/>
        <end position="188"/>
    </location>
</feature>
<keyword evidence="4 9" id="KW-0812">Transmembrane</keyword>
<dbReference type="InterPro" id="IPR036640">
    <property type="entry name" value="ABC1_TM_sf"/>
</dbReference>
<dbReference type="Proteomes" id="UP000029518">
    <property type="component" value="Chromosome"/>
</dbReference>
<evidence type="ECO:0000259" key="11">
    <source>
        <dbReference type="PROSITE" id="PS50929"/>
    </source>
</evidence>
<evidence type="ECO:0000256" key="8">
    <source>
        <dbReference type="ARBA" id="ARBA00023136"/>
    </source>
</evidence>
<dbReference type="InterPro" id="IPR011527">
    <property type="entry name" value="ABC1_TM_dom"/>
</dbReference>
<dbReference type="SMART" id="SM00382">
    <property type="entry name" value="AAA"/>
    <property type="match status" value="1"/>
</dbReference>
<dbReference type="InterPro" id="IPR003593">
    <property type="entry name" value="AAA+_ATPase"/>
</dbReference>
<feature type="transmembrane region" description="Helical" evidence="9">
    <location>
        <begin position="21"/>
        <end position="41"/>
    </location>
</feature>
<dbReference type="InterPro" id="IPR003439">
    <property type="entry name" value="ABC_transporter-like_ATP-bd"/>
</dbReference>
<dbReference type="GO" id="GO:0005886">
    <property type="term" value="C:plasma membrane"/>
    <property type="evidence" value="ECO:0007669"/>
    <property type="project" value="UniProtKB-SubCell"/>
</dbReference>
<dbReference type="InterPro" id="IPR027417">
    <property type="entry name" value="P-loop_NTPase"/>
</dbReference>
<evidence type="ECO:0000256" key="4">
    <source>
        <dbReference type="ARBA" id="ARBA00022692"/>
    </source>
</evidence>
<comment type="subcellular location">
    <subcellularLocation>
        <location evidence="1">Cell membrane</location>
        <topology evidence="1">Multi-pass membrane protein</topology>
    </subcellularLocation>
</comment>
<dbReference type="SUPFAM" id="SSF90123">
    <property type="entry name" value="ABC transporter transmembrane region"/>
    <property type="match status" value="1"/>
</dbReference>
<feature type="transmembrane region" description="Helical" evidence="9">
    <location>
        <begin position="263"/>
        <end position="293"/>
    </location>
</feature>
<reference evidence="12" key="1">
    <citation type="submission" date="2014-08" db="EMBL/GenBank/DDBJ databases">
        <title>Comparative genomics of the Paenibacillus odorifer group.</title>
        <authorList>
            <person name="den Bakker H.C."/>
            <person name="Tsai Y.-C.Y.-C."/>
            <person name="Martin N."/>
            <person name="Korlach J."/>
            <person name="Wiedmann M."/>
        </authorList>
    </citation>
    <scope>NUCLEOTIDE SEQUENCE [LARGE SCALE GENOMIC DNA]</scope>
    <source>
        <strain evidence="12">DSM 13188</strain>
    </source>
</reference>
<dbReference type="PROSITE" id="PS50929">
    <property type="entry name" value="ABC_TM1F"/>
    <property type="match status" value="1"/>
</dbReference>
<evidence type="ECO:0000259" key="10">
    <source>
        <dbReference type="PROSITE" id="PS50893"/>
    </source>
</evidence>
<dbReference type="GO" id="GO:0005524">
    <property type="term" value="F:ATP binding"/>
    <property type="evidence" value="ECO:0007669"/>
    <property type="project" value="UniProtKB-KW"/>
</dbReference>
<dbReference type="AlphaFoldDB" id="A0A089LEW8"/>
<dbReference type="GO" id="GO:0015421">
    <property type="term" value="F:ABC-type oligopeptide transporter activity"/>
    <property type="evidence" value="ECO:0007669"/>
    <property type="project" value="TreeGrafter"/>
</dbReference>
<keyword evidence="13" id="KW-1185">Reference proteome</keyword>
<feature type="domain" description="ABC transporter" evidence="10">
    <location>
        <begin position="346"/>
        <end position="580"/>
    </location>
</feature>
<dbReference type="InterPro" id="IPR039421">
    <property type="entry name" value="Type_1_exporter"/>
</dbReference>
<dbReference type="PROSITE" id="PS50893">
    <property type="entry name" value="ABC_TRANSPORTER_2"/>
    <property type="match status" value="1"/>
</dbReference>
<evidence type="ECO:0000256" key="3">
    <source>
        <dbReference type="ARBA" id="ARBA00022475"/>
    </source>
</evidence>
<dbReference type="GO" id="GO:0016887">
    <property type="term" value="F:ATP hydrolysis activity"/>
    <property type="evidence" value="ECO:0007669"/>
    <property type="project" value="InterPro"/>
</dbReference>
<evidence type="ECO:0000256" key="2">
    <source>
        <dbReference type="ARBA" id="ARBA00022448"/>
    </source>
</evidence>
<feature type="domain" description="ABC transmembrane type-1" evidence="11">
    <location>
        <begin position="26"/>
        <end position="312"/>
    </location>
</feature>
<sequence>MKTKTKGQNTWSKLLRYCRKYVPVIVIALICAAAGTVLTLLGPDMLSEITDKITAGLAGGIDMDGIAAIGITLVVIYAISAVLSLSQGLIMSNITQKVSKKLRTDLAHKMNRLPISYYNKSATGDILSRVTNDVDTIGQAMNQSIGTVVTAVAMFIGSIIMMLRTNVIMTLTAIVATIIGFGLMAVIMKKSQKYFASQQEYLGKINGHVEEVYTGHNVVKAYNGEAQMRTTFQELNQGLKNSAFKAQFLSGLMPPLMGFIGNLGFVAVCVVGAVLALDGTISFGVIVAFIMYVRYFTQPLSQIAQAAQNLQSASAAGGRVFEFLEEAEMEDESRKENTLATAVGKVKFDQVKFAYENSENLVIKNFSTEVKPGQKVAIVGPTGAGKTTLVNLLIRFNELTGGEIYIDDTPISSLTRENIHDLFCMVLQDTWLFEGSIKENLIYNQQNITDEKLEEACKAVGLHRFIQSLTDGYDTVLNDKVNLSAGQKQQLTIARAMLKDAPMLILDEATSSVDTRTELLIQQAMDQLMEGRTSFVIAHRLSTIKNADVILVLKDGDILESGSHTELLAKNGFYAELYNSQFEQAS</sequence>
<evidence type="ECO:0000313" key="13">
    <source>
        <dbReference type="Proteomes" id="UP000029518"/>
    </source>
</evidence>